<dbReference type="GO" id="GO:0016829">
    <property type="term" value="F:lyase activity"/>
    <property type="evidence" value="ECO:0007669"/>
    <property type="project" value="UniProtKB-KW"/>
</dbReference>
<dbReference type="PIRSF" id="PIRSF015582">
    <property type="entry name" value="Cit_lyase_B"/>
    <property type="match status" value="1"/>
</dbReference>
<keyword evidence="4" id="KW-0460">Magnesium</keyword>
<accession>A0ABV6R5B9</accession>
<keyword evidence="6" id="KW-0456">Lyase</keyword>
<evidence type="ECO:0000256" key="1">
    <source>
        <dbReference type="ARBA" id="ARBA00001946"/>
    </source>
</evidence>
<evidence type="ECO:0000313" key="7">
    <source>
        <dbReference type="Proteomes" id="UP001589906"/>
    </source>
</evidence>
<comment type="caution">
    <text evidence="6">The sequence shown here is derived from an EMBL/GenBank/DDBJ whole genome shotgun (WGS) entry which is preliminary data.</text>
</comment>
<dbReference type="Pfam" id="PF03328">
    <property type="entry name" value="HpcH_HpaI"/>
    <property type="match status" value="1"/>
</dbReference>
<dbReference type="InterPro" id="IPR015813">
    <property type="entry name" value="Pyrv/PenolPyrv_kinase-like_dom"/>
</dbReference>
<dbReference type="EMBL" id="JBHLSW010000015">
    <property type="protein sequence ID" value="MFC0634814.1"/>
    <property type="molecule type" value="Genomic_DNA"/>
</dbReference>
<proteinExistence type="inferred from homology"/>
<evidence type="ECO:0000256" key="2">
    <source>
        <dbReference type="ARBA" id="ARBA00005568"/>
    </source>
</evidence>
<dbReference type="InterPro" id="IPR011206">
    <property type="entry name" value="Citrate_lyase_beta/mcl1/mcl2"/>
</dbReference>
<dbReference type="InterPro" id="IPR040442">
    <property type="entry name" value="Pyrv_kinase-like_dom_sf"/>
</dbReference>
<sequence length="275" mass="29080">MPPRARTVLYLPASNARAVEKARELDVDAVILDLEDAVAPEAKDAARQAAVEAARTGGFLGRLGVRVNALDTEWGETDLTAVADAPFAFVVVPKIERPDHVAAVSGRLTAKQALWLMIETPHALTWLDGIAATGGPLEALMLGLNDLALALRTGPSPDREPFKPWLSATVAAARANGLLAIDGVFNRLEDEEGLIAEARQGRLYGFDGKSLIHPKQINPVRVAFAPTEAEAAWARAVVAAFDDPANAGKGAVRAAGGMVERLHLDQARAILAEVA</sequence>
<keyword evidence="3" id="KW-0479">Metal-binding</keyword>
<evidence type="ECO:0000256" key="4">
    <source>
        <dbReference type="ARBA" id="ARBA00022842"/>
    </source>
</evidence>
<feature type="domain" description="HpcH/HpaI aldolase/citrate lyase" evidence="5">
    <location>
        <begin position="6"/>
        <end position="214"/>
    </location>
</feature>
<evidence type="ECO:0000313" key="6">
    <source>
        <dbReference type="EMBL" id="MFC0634814.1"/>
    </source>
</evidence>
<name>A0ABV6R5B9_9CAUL</name>
<dbReference type="SUPFAM" id="SSF51621">
    <property type="entry name" value="Phosphoenolpyruvate/pyruvate domain"/>
    <property type="match status" value="1"/>
</dbReference>
<organism evidence="6 7">
    <name type="scientific">Brevundimonas balnearis</name>
    <dbReference type="NCBI Taxonomy" id="1572858"/>
    <lineage>
        <taxon>Bacteria</taxon>
        <taxon>Pseudomonadati</taxon>
        <taxon>Pseudomonadota</taxon>
        <taxon>Alphaproteobacteria</taxon>
        <taxon>Caulobacterales</taxon>
        <taxon>Caulobacteraceae</taxon>
        <taxon>Brevundimonas</taxon>
    </lineage>
</organism>
<evidence type="ECO:0000256" key="3">
    <source>
        <dbReference type="ARBA" id="ARBA00022723"/>
    </source>
</evidence>
<reference evidence="6 7" key="1">
    <citation type="submission" date="2024-09" db="EMBL/GenBank/DDBJ databases">
        <authorList>
            <person name="Sun Q."/>
            <person name="Mori K."/>
        </authorList>
    </citation>
    <scope>NUCLEOTIDE SEQUENCE [LARGE SCALE GENOMIC DNA]</scope>
    <source>
        <strain evidence="6 7">NCAIM B.02621</strain>
    </source>
</reference>
<dbReference type="PANTHER" id="PTHR32308:SF10">
    <property type="entry name" value="CITRATE LYASE SUBUNIT BETA"/>
    <property type="match status" value="1"/>
</dbReference>
<dbReference type="PANTHER" id="PTHR32308">
    <property type="entry name" value="LYASE BETA SUBUNIT, PUTATIVE (AFU_ORTHOLOGUE AFUA_4G13030)-RELATED"/>
    <property type="match status" value="1"/>
</dbReference>
<dbReference type="Proteomes" id="UP001589906">
    <property type="component" value="Unassembled WGS sequence"/>
</dbReference>
<comment type="similarity">
    <text evidence="2">Belongs to the HpcH/HpaI aldolase family.</text>
</comment>
<evidence type="ECO:0000259" key="5">
    <source>
        <dbReference type="Pfam" id="PF03328"/>
    </source>
</evidence>
<dbReference type="RefSeq" id="WP_376836892.1">
    <property type="nucleotide sequence ID" value="NZ_JBHLSW010000015.1"/>
</dbReference>
<comment type="cofactor">
    <cofactor evidence="1">
        <name>Mg(2+)</name>
        <dbReference type="ChEBI" id="CHEBI:18420"/>
    </cofactor>
</comment>
<dbReference type="InterPro" id="IPR005000">
    <property type="entry name" value="Aldolase/citrate-lyase_domain"/>
</dbReference>
<dbReference type="Gene3D" id="3.20.20.60">
    <property type="entry name" value="Phosphoenolpyruvate-binding domains"/>
    <property type="match status" value="1"/>
</dbReference>
<gene>
    <name evidence="6" type="ORF">ACFFGE_13115</name>
</gene>
<protein>
    <submittedName>
        <fullName evidence="6">HpcH/HpaI aldolase/citrate lyase family protein</fullName>
    </submittedName>
</protein>
<keyword evidence="7" id="KW-1185">Reference proteome</keyword>